<sequence length="64" mass="7685">MPGGLACLPAEQRQTGKAPRQRLERKHLPLRTRLKRLTRRKNCFSKKQFFHDGLITLFIFHFFF</sequence>
<evidence type="ECO:0008006" key="4">
    <source>
        <dbReference type="Google" id="ProtNLM"/>
    </source>
</evidence>
<proteinExistence type="predicted"/>
<keyword evidence="3" id="KW-1185">Reference proteome</keyword>
<dbReference type="RefSeq" id="WP_109656094.1">
    <property type="nucleotide sequence ID" value="NZ_CP029145.1"/>
</dbReference>
<dbReference type="InterPro" id="IPR005063">
    <property type="entry name" value="Transposase_27"/>
</dbReference>
<dbReference type="AlphaFoldDB" id="A0A2Z3GPT9"/>
<dbReference type="GO" id="GO:0004803">
    <property type="term" value="F:transposase activity"/>
    <property type="evidence" value="ECO:0007669"/>
    <property type="project" value="InterPro"/>
</dbReference>
<evidence type="ECO:0000313" key="3">
    <source>
        <dbReference type="Proteomes" id="UP000245999"/>
    </source>
</evidence>
<dbReference type="Proteomes" id="UP000245999">
    <property type="component" value="Chromosome"/>
</dbReference>
<evidence type="ECO:0000256" key="1">
    <source>
        <dbReference type="SAM" id="MobiDB-lite"/>
    </source>
</evidence>
<name>A0A2Z3GPT9_9BACT</name>
<organism evidence="2 3">
    <name type="scientific">Hymenobacter nivis</name>
    <dbReference type="NCBI Taxonomy" id="1850093"/>
    <lineage>
        <taxon>Bacteria</taxon>
        <taxon>Pseudomonadati</taxon>
        <taxon>Bacteroidota</taxon>
        <taxon>Cytophagia</taxon>
        <taxon>Cytophagales</taxon>
        <taxon>Hymenobacteraceae</taxon>
        <taxon>Hymenobacter</taxon>
    </lineage>
</organism>
<feature type="region of interest" description="Disordered" evidence="1">
    <location>
        <begin position="1"/>
        <end position="25"/>
    </location>
</feature>
<dbReference type="GO" id="GO:0003677">
    <property type="term" value="F:DNA binding"/>
    <property type="evidence" value="ECO:0007669"/>
    <property type="project" value="InterPro"/>
</dbReference>
<reference evidence="3" key="1">
    <citation type="submission" date="2018-04" db="EMBL/GenBank/DDBJ databases">
        <title>Complete genome of Antarctic heterotrophic bacterium Hymenobacter nivis.</title>
        <authorList>
            <person name="Terashima M."/>
        </authorList>
    </citation>
    <scope>NUCLEOTIDE SEQUENCE [LARGE SCALE GENOMIC DNA]</scope>
    <source>
        <strain evidence="3">NBRC 111535</strain>
    </source>
</reference>
<protein>
    <recommendedName>
        <fullName evidence="4">Transposase</fullName>
    </recommendedName>
</protein>
<dbReference type="KEGG" id="hnv:DDQ68_09595"/>
<accession>A0A2Z3GPT9</accession>
<dbReference type="GO" id="GO:0006313">
    <property type="term" value="P:DNA transposition"/>
    <property type="evidence" value="ECO:0007669"/>
    <property type="project" value="InterPro"/>
</dbReference>
<gene>
    <name evidence="2" type="ORF">DDQ68_09595</name>
</gene>
<dbReference type="EMBL" id="CP029145">
    <property type="protein sequence ID" value="AWM33005.1"/>
    <property type="molecule type" value="Genomic_DNA"/>
</dbReference>
<evidence type="ECO:0000313" key="2">
    <source>
        <dbReference type="EMBL" id="AWM33005.1"/>
    </source>
</evidence>
<dbReference type="Pfam" id="PF03400">
    <property type="entry name" value="DDE_Tnp_IS1"/>
    <property type="match status" value="1"/>
</dbReference>